<dbReference type="Pfam" id="PF01636">
    <property type="entry name" value="APH"/>
    <property type="match status" value="1"/>
</dbReference>
<evidence type="ECO:0000313" key="2">
    <source>
        <dbReference type="EMBL" id="ROQ30714.1"/>
    </source>
</evidence>
<dbReference type="SUPFAM" id="SSF56112">
    <property type="entry name" value="Protein kinase-like (PK-like)"/>
    <property type="match status" value="1"/>
</dbReference>
<dbReference type="InterPro" id="IPR011009">
    <property type="entry name" value="Kinase-like_dom_sf"/>
</dbReference>
<proteinExistence type="predicted"/>
<dbReference type="Proteomes" id="UP000268033">
    <property type="component" value="Unassembled WGS sequence"/>
</dbReference>
<dbReference type="RefSeq" id="WP_123420492.1">
    <property type="nucleotide sequence ID" value="NZ_RJUL01000001.1"/>
</dbReference>
<dbReference type="EMBL" id="RJUL01000001">
    <property type="protein sequence ID" value="ROQ30714.1"/>
    <property type="molecule type" value="Genomic_DNA"/>
</dbReference>
<evidence type="ECO:0000313" key="3">
    <source>
        <dbReference type="Proteomes" id="UP000268033"/>
    </source>
</evidence>
<reference evidence="2 3" key="1">
    <citation type="submission" date="2018-11" db="EMBL/GenBank/DDBJ databases">
        <title>Genomic Encyclopedia of Type Strains, Phase IV (KMG-IV): sequencing the most valuable type-strain genomes for metagenomic binning, comparative biology and taxonomic classification.</title>
        <authorList>
            <person name="Goeker M."/>
        </authorList>
    </citation>
    <scope>NUCLEOTIDE SEQUENCE [LARGE SCALE GENOMIC DNA]</scope>
    <source>
        <strain evidence="2 3">DSM 21945</strain>
    </source>
</reference>
<feature type="domain" description="Aminoglycoside phosphotransferase" evidence="1">
    <location>
        <begin position="25"/>
        <end position="236"/>
    </location>
</feature>
<sequence length="310" mass="34926">MRDIPVDALKSWACSQLGCKDASLVALTGDAGSRRYWRLSFDGGTAIVVAYQADELAQRDAFMRLAKALDEQGILVPKPLATQDTWMLLPDLGDTQLAGLSEAERPLWYGRAVCIIAKLQQLNLPLTAAGQPFVQRKRDLFQDWYLGRHLGLKVDCASLDGVFQSLFANFFAQPLVPAHRDYHGRNLHRVGDALAVIDFQDIQRLPLTYDAVSLVRDSYVSLSTEEEERLIAQAFGQQQYTDDAALFRRWFDLTGILRQLKILGIFCRLHYQDGKSGYLGDLESTRQKLLRVARHYPELAPLVSLLEQIS</sequence>
<comment type="caution">
    <text evidence="2">The sequence shown here is derived from an EMBL/GenBank/DDBJ whole genome shotgun (WGS) entry which is preliminary data.</text>
</comment>
<dbReference type="AlphaFoldDB" id="A0A3N1PFJ4"/>
<dbReference type="Gene3D" id="3.90.1200.10">
    <property type="match status" value="1"/>
</dbReference>
<evidence type="ECO:0000259" key="1">
    <source>
        <dbReference type="Pfam" id="PF01636"/>
    </source>
</evidence>
<name>A0A3N1PFJ4_9GAMM</name>
<dbReference type="STRING" id="584787.GCA_001247655_03695"/>
<dbReference type="InterPro" id="IPR002575">
    <property type="entry name" value="Aminoglycoside_PTrfase"/>
</dbReference>
<gene>
    <name evidence="2" type="ORF">EDC28_101406</name>
</gene>
<accession>A0A3N1PFJ4</accession>
<keyword evidence="3" id="KW-1185">Reference proteome</keyword>
<organism evidence="2 3">
    <name type="scientific">Gallaecimonas pentaromativorans</name>
    <dbReference type="NCBI Taxonomy" id="584787"/>
    <lineage>
        <taxon>Bacteria</taxon>
        <taxon>Pseudomonadati</taxon>
        <taxon>Pseudomonadota</taxon>
        <taxon>Gammaproteobacteria</taxon>
        <taxon>Enterobacterales</taxon>
        <taxon>Gallaecimonadaceae</taxon>
        <taxon>Gallaecimonas</taxon>
    </lineage>
</organism>
<protein>
    <recommendedName>
        <fullName evidence="1">Aminoglycoside phosphotransferase domain-containing protein</fullName>
    </recommendedName>
</protein>
<dbReference type="Gene3D" id="3.30.200.20">
    <property type="entry name" value="Phosphorylase Kinase, domain 1"/>
    <property type="match status" value="1"/>
</dbReference>